<dbReference type="PANTHER" id="PTHR33710">
    <property type="entry name" value="BNAC02G09200D PROTEIN"/>
    <property type="match status" value="1"/>
</dbReference>
<protein>
    <recommendedName>
        <fullName evidence="3">Endonuclease/exonuclease/phosphatase domain-containing protein</fullName>
    </recommendedName>
</protein>
<feature type="coiled-coil region" evidence="1">
    <location>
        <begin position="281"/>
        <end position="308"/>
    </location>
</feature>
<dbReference type="PaxDb" id="4097-A0A1S3YJ25"/>
<accession>A0A1S3YJ25</accession>
<dbReference type="InterPro" id="IPR036691">
    <property type="entry name" value="Endo/exonu/phosph_ase_sf"/>
</dbReference>
<dbReference type="OMA" id="RATWISY"/>
<evidence type="ECO:0008006" key="3">
    <source>
        <dbReference type="Google" id="ProtNLM"/>
    </source>
</evidence>
<name>A0A1S3YJ25_TOBAC</name>
<dbReference type="SUPFAM" id="SSF56219">
    <property type="entry name" value="DNase I-like"/>
    <property type="match status" value="1"/>
</dbReference>
<dbReference type="OrthoDB" id="1305376at2759"/>
<dbReference type="KEGG" id="nta:107776542"/>
<evidence type="ECO:0000313" key="2">
    <source>
        <dbReference type="RefSeq" id="XP_016451947.1"/>
    </source>
</evidence>
<dbReference type="Gene3D" id="3.60.10.10">
    <property type="entry name" value="Endonuclease/exonuclease/phosphatase"/>
    <property type="match status" value="1"/>
</dbReference>
<gene>
    <name evidence="2" type="primary">LOC107776542</name>
</gene>
<dbReference type="PANTHER" id="PTHR33710:SF76">
    <property type="entry name" value="ENDONUCLEASE_EXONUCLEASE_PHOSPHATASE DOMAIN-CONTAINING PROTEIN"/>
    <property type="match status" value="1"/>
</dbReference>
<organism evidence="2">
    <name type="scientific">Nicotiana tabacum</name>
    <name type="common">Common tobacco</name>
    <dbReference type="NCBI Taxonomy" id="4097"/>
    <lineage>
        <taxon>Eukaryota</taxon>
        <taxon>Viridiplantae</taxon>
        <taxon>Streptophyta</taxon>
        <taxon>Embryophyta</taxon>
        <taxon>Tracheophyta</taxon>
        <taxon>Spermatophyta</taxon>
        <taxon>Magnoliopsida</taxon>
        <taxon>eudicotyledons</taxon>
        <taxon>Gunneridae</taxon>
        <taxon>Pentapetalae</taxon>
        <taxon>asterids</taxon>
        <taxon>lamiids</taxon>
        <taxon>Solanales</taxon>
        <taxon>Solanaceae</taxon>
        <taxon>Nicotianoideae</taxon>
        <taxon>Nicotianeae</taxon>
        <taxon>Nicotiana</taxon>
    </lineage>
</organism>
<dbReference type="RefSeq" id="XP_016451947.1">
    <property type="nucleotide sequence ID" value="XM_016596461.1"/>
</dbReference>
<keyword evidence="1" id="KW-0175">Coiled coil</keyword>
<reference evidence="2" key="1">
    <citation type="submission" date="2025-08" db="UniProtKB">
        <authorList>
            <consortium name="RefSeq"/>
        </authorList>
    </citation>
    <scope>IDENTIFICATION</scope>
</reference>
<sequence length="440" mass="51691">MIFCSWNIRGLNKPFKQKELKNVLLKNKVDLIECLETKVRQQKANKIISKFDTDWSFHFDYTQVPNGRIWLGRKQSCVALTILESTPQVVHCHVENKSSQFQCKISFVYGYNIAGGGRGLWETLRHISTYTIEPWIILGDFNAILSTEDKVNGLPVHVNETIDFQTCVTDIVLGQVNRKGWQYSWCNKRDGDDWIYCHIDWVFGNDKWFQDYGNLEAVYYNPECSDHTPIVIRIVIPRQRLKRPIRLLNVLLKHDSFKEAVKHCWDQSFTRCHMYRLWMKLKALESEIRVLNKEMTNTQNRIASLQQKMANDMFNNQLIVEEKELLIQLEKWNEIQEQILRQKSRATWISYGDANTKYFHAQLKARQSRNMISSICNDQRILLSDPGLVQQQFLIYYKQLLGDVESIFPCIDTTIARDGPCLSLSQQQELLELVTREDII</sequence>
<proteinExistence type="predicted"/>
<dbReference type="AlphaFoldDB" id="A0A1S3YJ25"/>
<evidence type="ECO:0000256" key="1">
    <source>
        <dbReference type="SAM" id="Coils"/>
    </source>
</evidence>